<gene>
    <name evidence="3" type="ORF">J0S82_002220</name>
</gene>
<reference evidence="3" key="1">
    <citation type="journal article" date="2021" name="Evol. Appl.">
        <title>The genome of the Pyrenean desman and the effects of bottlenecks and inbreeding on the genomic landscape of an endangered species.</title>
        <authorList>
            <person name="Escoda L."/>
            <person name="Castresana J."/>
        </authorList>
    </citation>
    <scope>NUCLEOTIDE SEQUENCE</scope>
    <source>
        <strain evidence="3">IBE-C5619</strain>
    </source>
</reference>
<dbReference type="Pfam" id="PF14048">
    <property type="entry name" value="MBD_C"/>
    <property type="match status" value="1"/>
</dbReference>
<feature type="domain" description="Methyl-CpG binding protein 2/3 C-terminal" evidence="1">
    <location>
        <begin position="101"/>
        <end position="185"/>
    </location>
</feature>
<sequence length="205" mass="23112">MGEPAGTSFQRQPVLGNLKRPMMTLEKKRRVHLAKTKRRLCERFTFPVRLTSCIFKKQVTRITSHPGNEVRCNTSEEILKKPQQVSAYRRLQGLQACSSEEELLSTLDFTDTFKNFHEFLSSSSFGSLHTSPESNTAPSSYRTEIIPGVGLSIPQAPYRQQVTAGDIRKQSLEVKKARKRLAVALMADRLAKEAERARSQGSSEN</sequence>
<dbReference type="OrthoDB" id="9621509at2759"/>
<dbReference type="InterPro" id="IPR032343">
    <property type="entry name" value="MBD2/MBD3_p55-bd"/>
</dbReference>
<evidence type="ECO:0000259" key="1">
    <source>
        <dbReference type="Pfam" id="PF14048"/>
    </source>
</evidence>
<dbReference type="Pfam" id="PF16564">
    <property type="entry name" value="MBDa"/>
    <property type="match status" value="1"/>
</dbReference>
<feature type="domain" description="Methyl-CpG-binding" evidence="2">
    <location>
        <begin position="26"/>
        <end position="96"/>
    </location>
</feature>
<organism evidence="3 4">
    <name type="scientific">Galemys pyrenaicus</name>
    <name type="common">Iberian desman</name>
    <name type="synonym">Pyrenean desman</name>
    <dbReference type="NCBI Taxonomy" id="202257"/>
    <lineage>
        <taxon>Eukaryota</taxon>
        <taxon>Metazoa</taxon>
        <taxon>Chordata</taxon>
        <taxon>Craniata</taxon>
        <taxon>Vertebrata</taxon>
        <taxon>Euteleostomi</taxon>
        <taxon>Mammalia</taxon>
        <taxon>Eutheria</taxon>
        <taxon>Laurasiatheria</taxon>
        <taxon>Eulipotyphla</taxon>
        <taxon>Talpidae</taxon>
        <taxon>Galemys</taxon>
    </lineage>
</organism>
<evidence type="ECO:0000313" key="3">
    <source>
        <dbReference type="EMBL" id="KAG8513681.1"/>
    </source>
</evidence>
<dbReference type="AlphaFoldDB" id="A0A8J6DML6"/>
<keyword evidence="4" id="KW-1185">Reference proteome</keyword>
<evidence type="ECO:0000313" key="4">
    <source>
        <dbReference type="Proteomes" id="UP000700334"/>
    </source>
</evidence>
<dbReference type="EMBL" id="JAGFMF010011767">
    <property type="protein sequence ID" value="KAG8513681.1"/>
    <property type="molecule type" value="Genomic_DNA"/>
</dbReference>
<dbReference type="Proteomes" id="UP000700334">
    <property type="component" value="Unassembled WGS sequence"/>
</dbReference>
<name>A0A8J6DML6_GALPY</name>
<proteinExistence type="predicted"/>
<comment type="caution">
    <text evidence="3">The sequence shown here is derived from an EMBL/GenBank/DDBJ whole genome shotgun (WGS) entry which is preliminary data.</text>
</comment>
<evidence type="ECO:0000259" key="2">
    <source>
        <dbReference type="Pfam" id="PF16564"/>
    </source>
</evidence>
<dbReference type="GO" id="GO:0005634">
    <property type="term" value="C:nucleus"/>
    <property type="evidence" value="ECO:0007669"/>
    <property type="project" value="UniProtKB-ARBA"/>
</dbReference>
<protein>
    <submittedName>
        <fullName evidence="3">Putative methyl-CpG-binding domain protein 3-like 5</fullName>
    </submittedName>
</protein>
<accession>A0A8J6DML6</accession>
<dbReference type="InterPro" id="IPR025884">
    <property type="entry name" value="MeCpG-bd_2/3_C_dom"/>
</dbReference>